<dbReference type="GO" id="GO:0005524">
    <property type="term" value="F:ATP binding"/>
    <property type="evidence" value="ECO:0007669"/>
    <property type="project" value="UniProtKB-KW"/>
</dbReference>
<keyword evidence="5" id="KW-0436">Ligase</keyword>
<dbReference type="EMBL" id="JAAWWB010000005">
    <property type="protein sequence ID" value="KAG6783448.1"/>
    <property type="molecule type" value="Genomic_DNA"/>
</dbReference>
<comment type="similarity">
    <text evidence="9">Belongs to the formate--tetrahydrofolate ligase family.</text>
</comment>
<dbReference type="GO" id="GO:0004488">
    <property type="term" value="F:methylenetetrahydrofolate dehydrogenase (NADP+) activity"/>
    <property type="evidence" value="ECO:0007669"/>
    <property type="project" value="UniProtKB-ARBA"/>
</dbReference>
<reference evidence="13" key="1">
    <citation type="journal article" date="2020" name="bioRxiv">
        <title>Hybrid origin of Populus tomentosa Carr. identified through genome sequencing and phylogenomic analysis.</title>
        <authorList>
            <person name="An X."/>
            <person name="Gao K."/>
            <person name="Chen Z."/>
            <person name="Li J."/>
            <person name="Yang X."/>
            <person name="Yang X."/>
            <person name="Zhou J."/>
            <person name="Guo T."/>
            <person name="Zhao T."/>
            <person name="Huang S."/>
            <person name="Miao D."/>
            <person name="Khan W.U."/>
            <person name="Rao P."/>
            <person name="Ye M."/>
            <person name="Lei B."/>
            <person name="Liao W."/>
            <person name="Wang J."/>
            <person name="Ji L."/>
            <person name="Li Y."/>
            <person name="Guo B."/>
            <person name="Mustafa N.S."/>
            <person name="Li S."/>
            <person name="Yun Q."/>
            <person name="Keller S.R."/>
            <person name="Mao J."/>
            <person name="Zhang R."/>
            <person name="Strauss S.H."/>
        </authorList>
    </citation>
    <scope>NUCLEOTIDE SEQUENCE</scope>
    <source>
        <strain evidence="13">GM15</strain>
        <tissue evidence="13">Leaf</tissue>
    </source>
</reference>
<dbReference type="EC" id="6.3.4.3" evidence="3"/>
<dbReference type="Pfam" id="PF01268">
    <property type="entry name" value="FTHFS"/>
    <property type="match status" value="2"/>
</dbReference>
<evidence type="ECO:0000256" key="4">
    <source>
        <dbReference type="ARBA" id="ARBA00022563"/>
    </source>
</evidence>
<gene>
    <name evidence="13" type="ORF">POTOM_012896</name>
</gene>
<evidence type="ECO:0000256" key="12">
    <source>
        <dbReference type="ARBA" id="ARBA00083647"/>
    </source>
</evidence>
<protein>
    <recommendedName>
        <fullName evidence="10">Formate--tetrahydrofolate ligase</fullName>
        <ecNumber evidence="3">6.3.4.3</ecNumber>
    </recommendedName>
    <alternativeName>
        <fullName evidence="12">10-formyletrahydrofolate synthetase</fullName>
    </alternativeName>
    <alternativeName>
        <fullName evidence="11">Formyltetrahydrofolate synthetase</fullName>
    </alternativeName>
</protein>
<evidence type="ECO:0000313" key="14">
    <source>
        <dbReference type="Proteomes" id="UP000886885"/>
    </source>
</evidence>
<keyword evidence="4" id="KW-0554">One-carbon metabolism</keyword>
<dbReference type="Proteomes" id="UP000886885">
    <property type="component" value="Chromosome 3A"/>
</dbReference>
<sequence length="690" mass="73745">MSASKTVRKVEVLSPVPADIDIANSVEPFHISEIAKDLNLSPKHYDLYGKYKAKVLLSVLDELEGSGDGYYVVVGGITPTPLGEGKSTTTVGLCQALGAFLDKKVVTCLRQPSQGPTFGIKGGAAGGGYSQVIPMDEFNLHLTGDIHAITAANNLLAAAIDTRVFHESTQSDKALLNRLCPPNKEGKRSFSDIMFRRLKKLGISKNKPEELSPQEVKKFARLDIDPASITWRRVMDVNDRFLRKITVGQGPEEKGMVRETGFDISVASEIMAVLALTTSLADMRERLGKMVIGNSKAGDPVTADDLGVGGALTVLMKDAINPTLMQTLEGTPVLVHAGPFANIAHGNSSIVADKIALKLAGPGGFVVTEAGFGSDIGTEKFMNIKCRYSSLTPQCAVIVATIRALKMHGGGPEVVAGKPLDRAYTTENVSLVEAGCVNLARHISNTKAYGVNVVVAVNMFATDSEAELNAVRNAALAAGAYDAVVCTHHAHGGKGAVDLGIAVQKACENVTQPLKFLYPLDISIKEKIEAIARSYGASGVEYSEQLPLISNFRFLSSHPKMISSFAPNLSNCERVKRNMVLSFSCGEKSLWEIFGAFFLAEKQIEMYSKQGFSGLPICMAKTQYSFSHNAAEKGAPTGFSLPIRDVRASIGAGFIYPLVGTMSTMPGLPTRPCFYDIDLDTATGKVIGLS</sequence>
<organism evidence="13 14">
    <name type="scientific">Populus tomentosa</name>
    <name type="common">Chinese white poplar</name>
    <dbReference type="NCBI Taxonomy" id="118781"/>
    <lineage>
        <taxon>Eukaryota</taxon>
        <taxon>Viridiplantae</taxon>
        <taxon>Streptophyta</taxon>
        <taxon>Embryophyta</taxon>
        <taxon>Tracheophyta</taxon>
        <taxon>Spermatophyta</taxon>
        <taxon>Magnoliopsida</taxon>
        <taxon>eudicotyledons</taxon>
        <taxon>Gunneridae</taxon>
        <taxon>Pentapetalae</taxon>
        <taxon>rosids</taxon>
        <taxon>fabids</taxon>
        <taxon>Malpighiales</taxon>
        <taxon>Salicaceae</taxon>
        <taxon>Saliceae</taxon>
        <taxon>Populus</taxon>
    </lineage>
</organism>
<evidence type="ECO:0000256" key="10">
    <source>
        <dbReference type="ARBA" id="ARBA00070564"/>
    </source>
</evidence>
<dbReference type="GO" id="GO:0005829">
    <property type="term" value="C:cytosol"/>
    <property type="evidence" value="ECO:0007669"/>
    <property type="project" value="UniProtKB-ARBA"/>
</dbReference>
<keyword evidence="6" id="KW-0547">Nucleotide-binding</keyword>
<dbReference type="GO" id="GO:0009257">
    <property type="term" value="P:10-formyltetrahydrofolate biosynthetic process"/>
    <property type="evidence" value="ECO:0007669"/>
    <property type="project" value="UniProtKB-ARBA"/>
</dbReference>
<comment type="subunit">
    <text evidence="2">Homodimer.</text>
</comment>
<dbReference type="GO" id="GO:0035999">
    <property type="term" value="P:tetrahydrofolate interconversion"/>
    <property type="evidence" value="ECO:0007669"/>
    <property type="project" value="UniProtKB-ARBA"/>
</dbReference>
<dbReference type="FunFam" id="3.40.50.300:FF:000245">
    <property type="entry name" value="C-1-tetrahydrofolate synthase, cytoplasmic"/>
    <property type="match status" value="1"/>
</dbReference>
<dbReference type="InterPro" id="IPR000559">
    <property type="entry name" value="Formate_THF_ligase"/>
</dbReference>
<accession>A0A8X8A5Q6</accession>
<dbReference type="CDD" id="cd00477">
    <property type="entry name" value="FTHFS"/>
    <property type="match status" value="1"/>
</dbReference>
<comment type="caution">
    <text evidence="13">The sequence shown here is derived from an EMBL/GenBank/DDBJ whole genome shotgun (WGS) entry which is preliminary data.</text>
</comment>
<dbReference type="PROSITE" id="PS00722">
    <property type="entry name" value="FTHFS_2"/>
    <property type="match status" value="1"/>
</dbReference>
<dbReference type="GO" id="GO:0004477">
    <property type="term" value="F:methenyltetrahydrofolate cyclohydrolase activity"/>
    <property type="evidence" value="ECO:0007669"/>
    <property type="project" value="UniProtKB-ARBA"/>
</dbReference>
<dbReference type="FunFam" id="3.40.50.300:FF:001123">
    <property type="entry name" value="C-1-tetrahydrofolate synthase, cytoplasmic isoform X2"/>
    <property type="match status" value="1"/>
</dbReference>
<dbReference type="InterPro" id="IPR020628">
    <property type="entry name" value="Formate_THF_ligase_CS"/>
</dbReference>
<evidence type="ECO:0000256" key="2">
    <source>
        <dbReference type="ARBA" id="ARBA00011738"/>
    </source>
</evidence>
<dbReference type="FunFam" id="1.10.8.770:FF:000001">
    <property type="entry name" value="Methylenetetrahydrofolate dehydrogenase (NADP+ dependent) 1 like"/>
    <property type="match status" value="1"/>
</dbReference>
<dbReference type="AlphaFoldDB" id="A0A8X8A5Q6"/>
<evidence type="ECO:0000256" key="5">
    <source>
        <dbReference type="ARBA" id="ARBA00022598"/>
    </source>
</evidence>
<evidence type="ECO:0000256" key="8">
    <source>
        <dbReference type="ARBA" id="ARBA00049033"/>
    </source>
</evidence>
<evidence type="ECO:0000256" key="3">
    <source>
        <dbReference type="ARBA" id="ARBA00012295"/>
    </source>
</evidence>
<comment type="pathway">
    <text evidence="1">One-carbon metabolism; tetrahydrofolate interconversion.</text>
</comment>
<proteinExistence type="inferred from homology"/>
<dbReference type="GO" id="GO:0004329">
    <property type="term" value="F:formate-tetrahydrofolate ligase activity"/>
    <property type="evidence" value="ECO:0007669"/>
    <property type="project" value="UniProtKB-EC"/>
</dbReference>
<dbReference type="GO" id="GO:0006555">
    <property type="term" value="P:methionine metabolic process"/>
    <property type="evidence" value="ECO:0007669"/>
    <property type="project" value="UniProtKB-ARBA"/>
</dbReference>
<evidence type="ECO:0000313" key="13">
    <source>
        <dbReference type="EMBL" id="KAG6783448.1"/>
    </source>
</evidence>
<dbReference type="PROSITE" id="PS00721">
    <property type="entry name" value="FTHFS_1"/>
    <property type="match status" value="1"/>
</dbReference>
<evidence type="ECO:0000256" key="6">
    <source>
        <dbReference type="ARBA" id="ARBA00022741"/>
    </source>
</evidence>
<keyword evidence="14" id="KW-1185">Reference proteome</keyword>
<dbReference type="OrthoDB" id="5126881at2759"/>
<dbReference type="HAMAP" id="MF_01543">
    <property type="entry name" value="FTHFS"/>
    <property type="match status" value="1"/>
</dbReference>
<evidence type="ECO:0000256" key="1">
    <source>
        <dbReference type="ARBA" id="ARBA00004777"/>
    </source>
</evidence>
<comment type="catalytic activity">
    <reaction evidence="8">
        <text>(6S)-5,6,7,8-tetrahydrofolate + formate + ATP = (6R)-10-formyltetrahydrofolate + ADP + phosphate</text>
        <dbReference type="Rhea" id="RHEA:20221"/>
        <dbReference type="ChEBI" id="CHEBI:15740"/>
        <dbReference type="ChEBI" id="CHEBI:30616"/>
        <dbReference type="ChEBI" id="CHEBI:43474"/>
        <dbReference type="ChEBI" id="CHEBI:57453"/>
        <dbReference type="ChEBI" id="CHEBI:195366"/>
        <dbReference type="ChEBI" id="CHEBI:456216"/>
        <dbReference type="EC" id="6.3.4.3"/>
    </reaction>
</comment>
<evidence type="ECO:0000256" key="11">
    <source>
        <dbReference type="ARBA" id="ARBA00079657"/>
    </source>
</evidence>
<dbReference type="FunFam" id="3.10.410.10:FF:000001">
    <property type="entry name" value="Putative formate--tetrahydrofolate ligase"/>
    <property type="match status" value="1"/>
</dbReference>
<dbReference type="GO" id="GO:0046655">
    <property type="term" value="P:folic acid metabolic process"/>
    <property type="evidence" value="ECO:0007669"/>
    <property type="project" value="UniProtKB-ARBA"/>
</dbReference>
<dbReference type="GO" id="GO:0006164">
    <property type="term" value="P:purine nucleotide biosynthetic process"/>
    <property type="evidence" value="ECO:0007669"/>
    <property type="project" value="UniProtKB-ARBA"/>
</dbReference>
<keyword evidence="7" id="KW-0067">ATP-binding</keyword>
<evidence type="ECO:0000256" key="7">
    <source>
        <dbReference type="ARBA" id="ARBA00022840"/>
    </source>
</evidence>
<name>A0A8X8A5Q6_POPTO</name>
<evidence type="ECO:0000256" key="9">
    <source>
        <dbReference type="ARBA" id="ARBA00061363"/>
    </source>
</evidence>